<dbReference type="Proteomes" id="UP001164250">
    <property type="component" value="Chromosome 5"/>
</dbReference>
<protein>
    <submittedName>
        <fullName evidence="1">Uncharacterized protein</fullName>
    </submittedName>
</protein>
<dbReference type="EMBL" id="CM047901">
    <property type="protein sequence ID" value="KAJ0096698.1"/>
    <property type="molecule type" value="Genomic_DNA"/>
</dbReference>
<comment type="caution">
    <text evidence="1">The sequence shown here is derived from an EMBL/GenBank/DDBJ whole genome shotgun (WGS) entry which is preliminary data.</text>
</comment>
<keyword evidence="2" id="KW-1185">Reference proteome</keyword>
<reference evidence="2" key="1">
    <citation type="journal article" date="2023" name="G3 (Bethesda)">
        <title>Genome assembly and association tests identify interacting loci associated with vigor, precocity, and sex in interspecific pistachio rootstocks.</title>
        <authorList>
            <person name="Palmer W."/>
            <person name="Jacygrad E."/>
            <person name="Sagayaradj S."/>
            <person name="Cavanaugh K."/>
            <person name="Han R."/>
            <person name="Bertier L."/>
            <person name="Beede B."/>
            <person name="Kafkas S."/>
            <person name="Golino D."/>
            <person name="Preece J."/>
            <person name="Michelmore R."/>
        </authorList>
    </citation>
    <scope>NUCLEOTIDE SEQUENCE [LARGE SCALE GENOMIC DNA]</scope>
</reference>
<organism evidence="1 2">
    <name type="scientific">Pistacia atlantica</name>
    <dbReference type="NCBI Taxonomy" id="434234"/>
    <lineage>
        <taxon>Eukaryota</taxon>
        <taxon>Viridiplantae</taxon>
        <taxon>Streptophyta</taxon>
        <taxon>Embryophyta</taxon>
        <taxon>Tracheophyta</taxon>
        <taxon>Spermatophyta</taxon>
        <taxon>Magnoliopsida</taxon>
        <taxon>eudicotyledons</taxon>
        <taxon>Gunneridae</taxon>
        <taxon>Pentapetalae</taxon>
        <taxon>rosids</taxon>
        <taxon>malvids</taxon>
        <taxon>Sapindales</taxon>
        <taxon>Anacardiaceae</taxon>
        <taxon>Pistacia</taxon>
    </lineage>
</organism>
<sequence length="374" mass="41223">MAYRIKQFAILAIVLTTTLLSSQLIPTVFCTDIPLEKAKLDDWIGKSIEDYNHRKTKLNHKKSPLYDILAAAEAHVKVITVKKDGSGDFKTVTDAIKSVPAGNSQRVVIKIGGGEYREKIIIDRSKKFITLYGDPNELTKIVYDGTATKYGTFNSATVIVESHYFVAVNIAFVNSSPMPDSRRTDAQAVALRISGDKAAFHNCKFAGFQDTLCDDKGRHFFRDCYIEGTVDFIFGNGQSLYLNTTIKSVAKGLGVITANGREKATEKSGFTFVHCTIVGTGDIYLGRAWKESPRVIFAYTYMGTLINSEGWSNSMIGEKDNKAVYYGEYKCKGPGASASGRAKFARILSDGEAEPFLSMTYLNGNKWILPPPTV</sequence>
<name>A0ACC1BCY7_9ROSI</name>
<evidence type="ECO:0000313" key="1">
    <source>
        <dbReference type="EMBL" id="KAJ0096698.1"/>
    </source>
</evidence>
<proteinExistence type="predicted"/>
<accession>A0ACC1BCY7</accession>
<gene>
    <name evidence="1" type="ORF">Patl1_27722</name>
</gene>
<evidence type="ECO:0000313" key="2">
    <source>
        <dbReference type="Proteomes" id="UP001164250"/>
    </source>
</evidence>